<dbReference type="InterPro" id="IPR036388">
    <property type="entry name" value="WH-like_DNA-bd_sf"/>
</dbReference>
<feature type="transmembrane region" description="Helical" evidence="4">
    <location>
        <begin position="161"/>
        <end position="180"/>
    </location>
</feature>
<dbReference type="CDD" id="cd06170">
    <property type="entry name" value="LuxR_C_like"/>
    <property type="match status" value="1"/>
</dbReference>
<dbReference type="InterPro" id="IPR000792">
    <property type="entry name" value="Tscrpt_reg_LuxR_C"/>
</dbReference>
<dbReference type="Proteomes" id="UP000278632">
    <property type="component" value="Unassembled WGS sequence"/>
</dbReference>
<feature type="transmembrane region" description="Helical" evidence="4">
    <location>
        <begin position="356"/>
        <end position="375"/>
    </location>
</feature>
<proteinExistence type="predicted"/>
<keyword evidence="4" id="KW-0812">Transmembrane</keyword>
<dbReference type="InterPro" id="IPR016032">
    <property type="entry name" value="Sig_transdc_resp-reg_C-effctor"/>
</dbReference>
<feature type="transmembrane region" description="Helical" evidence="4">
    <location>
        <begin position="102"/>
        <end position="126"/>
    </location>
</feature>
<dbReference type="SUPFAM" id="SSF46894">
    <property type="entry name" value="C-terminal effector domain of the bipartite response regulators"/>
    <property type="match status" value="1"/>
</dbReference>
<evidence type="ECO:0000256" key="3">
    <source>
        <dbReference type="ARBA" id="ARBA00023163"/>
    </source>
</evidence>
<feature type="transmembrane region" description="Helical" evidence="4">
    <location>
        <begin position="201"/>
        <end position="225"/>
    </location>
</feature>
<evidence type="ECO:0000256" key="2">
    <source>
        <dbReference type="ARBA" id="ARBA00023125"/>
    </source>
</evidence>
<name>A0A3N0BAJ9_9ACTN</name>
<dbReference type="RefSeq" id="WP_123192173.1">
    <property type="nucleotide sequence ID" value="NZ_QICD01000010.1"/>
</dbReference>
<dbReference type="GO" id="GO:0003677">
    <property type="term" value="F:DNA binding"/>
    <property type="evidence" value="ECO:0007669"/>
    <property type="project" value="UniProtKB-KW"/>
</dbReference>
<dbReference type="EMBL" id="QICD01000010">
    <property type="protein sequence ID" value="RNL44109.1"/>
    <property type="molecule type" value="Genomic_DNA"/>
</dbReference>
<organism evidence="6 7">
    <name type="scientific">Paraeggerthella hongkongensis</name>
    <dbReference type="NCBI Taxonomy" id="230658"/>
    <lineage>
        <taxon>Bacteria</taxon>
        <taxon>Bacillati</taxon>
        <taxon>Actinomycetota</taxon>
        <taxon>Coriobacteriia</taxon>
        <taxon>Eggerthellales</taxon>
        <taxon>Eggerthellaceae</taxon>
        <taxon>Paraeggerthella</taxon>
    </lineage>
</organism>
<dbReference type="PANTHER" id="PTHR44688">
    <property type="entry name" value="DNA-BINDING TRANSCRIPTIONAL ACTIVATOR DEVR_DOSR"/>
    <property type="match status" value="1"/>
</dbReference>
<dbReference type="PANTHER" id="PTHR44688:SF16">
    <property type="entry name" value="DNA-BINDING TRANSCRIPTIONAL ACTIVATOR DEVR_DOSR"/>
    <property type="match status" value="1"/>
</dbReference>
<dbReference type="PRINTS" id="PR00038">
    <property type="entry name" value="HTHLUXR"/>
</dbReference>
<keyword evidence="1" id="KW-0805">Transcription regulation</keyword>
<feature type="transmembrane region" description="Helical" evidence="4">
    <location>
        <begin position="49"/>
        <end position="66"/>
    </location>
</feature>
<feature type="transmembrane region" description="Helical" evidence="4">
    <location>
        <begin position="78"/>
        <end position="96"/>
    </location>
</feature>
<keyword evidence="4" id="KW-1133">Transmembrane helix</keyword>
<evidence type="ECO:0000313" key="6">
    <source>
        <dbReference type="EMBL" id="RNL44109.1"/>
    </source>
</evidence>
<feature type="domain" description="HTH luxR-type" evidence="5">
    <location>
        <begin position="410"/>
        <end position="474"/>
    </location>
</feature>
<dbReference type="SMART" id="SM00421">
    <property type="entry name" value="HTH_LUXR"/>
    <property type="match status" value="1"/>
</dbReference>
<dbReference type="AlphaFoldDB" id="A0A3N0BAJ9"/>
<dbReference type="PROSITE" id="PS50043">
    <property type="entry name" value="HTH_LUXR_2"/>
    <property type="match status" value="1"/>
</dbReference>
<keyword evidence="7" id="KW-1185">Reference proteome</keyword>
<evidence type="ECO:0000259" key="5">
    <source>
        <dbReference type="PROSITE" id="PS50043"/>
    </source>
</evidence>
<dbReference type="Gene3D" id="1.10.10.10">
    <property type="entry name" value="Winged helix-like DNA-binding domain superfamily/Winged helix DNA-binding domain"/>
    <property type="match status" value="1"/>
</dbReference>
<protein>
    <recommendedName>
        <fullName evidence="5">HTH luxR-type domain-containing protein</fullName>
    </recommendedName>
</protein>
<sequence>MVEASENNRIAFQSARTGLALSLELASSWLLNTTIFAAYDAVLPEARDISMVVLALLGIGMVAAAIRRPGLFDERRTTPLFLALFTAGVALSLWGVSTANGILVTIGSIARSAGLVWPFAMLGIALMKLDQTAAALSISCAFVLKYLWMMVASLLPFGPKVALYVIFPFAIIGLVRRYTVDSFAKAAKSDSQANLQVTSPASFLPFTHTLFVTIVVFNAASGFSLSFGSVAGMPQDPLVSFGVLIIVALLVLKYRGIAVDRLFQAATLLILMGLLSIPALHEGLIGADIPWIQSFLTAGSDCFSLLVWFVITRLAGRNTLGALPMLLFLFTAQIVGTIVGAALGHLANIAMAFNPTWAVLFALTAMLLFVAYNLVTLKPFSFEETLTQVAPMRNVFIAAASATLEENCKKVALEYGLTPREAEIAELLARGRNSQTIQEKLVVSRNTVKTHVKNIYLKLNVHSQQELIDLVERA</sequence>
<reference evidence="7" key="1">
    <citation type="submission" date="2018-05" db="EMBL/GenBank/DDBJ databases">
        <title>Genome Sequencing of selected type strains of the family Eggerthellaceae.</title>
        <authorList>
            <person name="Danylec N."/>
            <person name="Stoll D.A."/>
            <person name="Doetsch A."/>
            <person name="Huch M."/>
        </authorList>
    </citation>
    <scope>NUCLEOTIDE SEQUENCE [LARGE SCALE GENOMIC DNA]</scope>
    <source>
        <strain evidence="7">DSM 16106</strain>
    </source>
</reference>
<gene>
    <name evidence="6" type="ORF">DMP08_06720</name>
</gene>
<feature type="transmembrane region" description="Helical" evidence="4">
    <location>
        <begin position="323"/>
        <end position="344"/>
    </location>
</feature>
<dbReference type="GO" id="GO:0006355">
    <property type="term" value="P:regulation of DNA-templated transcription"/>
    <property type="evidence" value="ECO:0007669"/>
    <property type="project" value="InterPro"/>
</dbReference>
<feature type="transmembrane region" description="Helical" evidence="4">
    <location>
        <begin position="292"/>
        <end position="311"/>
    </location>
</feature>
<dbReference type="OrthoDB" id="134985at2"/>
<feature type="transmembrane region" description="Helical" evidence="4">
    <location>
        <begin position="133"/>
        <end position="155"/>
    </location>
</feature>
<accession>A0A3N0BAJ9</accession>
<keyword evidence="3" id="KW-0804">Transcription</keyword>
<dbReference type="Pfam" id="PF00196">
    <property type="entry name" value="GerE"/>
    <property type="match status" value="1"/>
</dbReference>
<evidence type="ECO:0000256" key="4">
    <source>
        <dbReference type="SAM" id="Phobius"/>
    </source>
</evidence>
<comment type="caution">
    <text evidence="6">The sequence shown here is derived from an EMBL/GenBank/DDBJ whole genome shotgun (WGS) entry which is preliminary data.</text>
</comment>
<keyword evidence="4" id="KW-0472">Membrane</keyword>
<evidence type="ECO:0000256" key="1">
    <source>
        <dbReference type="ARBA" id="ARBA00023015"/>
    </source>
</evidence>
<feature type="transmembrane region" description="Helical" evidence="4">
    <location>
        <begin position="237"/>
        <end position="255"/>
    </location>
</feature>
<feature type="transmembrane region" description="Helical" evidence="4">
    <location>
        <begin position="262"/>
        <end position="280"/>
    </location>
</feature>
<feature type="transmembrane region" description="Helical" evidence="4">
    <location>
        <begin position="21"/>
        <end position="43"/>
    </location>
</feature>
<keyword evidence="2" id="KW-0238">DNA-binding</keyword>
<evidence type="ECO:0000313" key="7">
    <source>
        <dbReference type="Proteomes" id="UP000278632"/>
    </source>
</evidence>